<accession>K0K1E4</accession>
<dbReference type="AlphaFoldDB" id="K0K1E4"/>
<dbReference type="RefSeq" id="WP_015100786.1">
    <property type="nucleotide sequence ID" value="NC_019673.1"/>
</dbReference>
<protein>
    <submittedName>
        <fullName evidence="4">Putative beta-ketoacyl synthase III</fullName>
        <ecNumber evidence="4">2.3.1.-</ecNumber>
    </submittedName>
</protein>
<dbReference type="InterPro" id="IPR036736">
    <property type="entry name" value="ACP-like_sf"/>
</dbReference>
<dbReference type="Gene3D" id="1.10.1200.10">
    <property type="entry name" value="ACP-like"/>
    <property type="match status" value="1"/>
</dbReference>
<dbReference type="Gene3D" id="3.40.47.10">
    <property type="match status" value="1"/>
</dbReference>
<dbReference type="KEGG" id="sesp:BN6_33720"/>
<sequence>MLNLVGRRADQADRLIPHQAIVRIPRAVAYRLGLAEHSTANNIDRVGNTGAASIPLVVTDAPSAVLHRPEPPPGRTTAPESPRGVTVPHHNTTGRILMTNVLDRITALLTDRFNIPAEEIRHDISFAELEIDSLTIVELGVTLGEELGIKISDDELNKSVSLDQAAALIQAKIGESTEEPAR</sequence>
<evidence type="ECO:0000313" key="5">
    <source>
        <dbReference type="Proteomes" id="UP000006281"/>
    </source>
</evidence>
<dbReference type="eggNOG" id="COG0332">
    <property type="taxonomic scope" value="Bacteria"/>
</dbReference>
<organism evidence="4 5">
    <name type="scientific">Saccharothrix espanaensis (strain ATCC 51144 / DSM 44229 / JCM 9112 / NBRC 15066 / NRRL 15764)</name>
    <dbReference type="NCBI Taxonomy" id="1179773"/>
    <lineage>
        <taxon>Bacteria</taxon>
        <taxon>Bacillati</taxon>
        <taxon>Actinomycetota</taxon>
        <taxon>Actinomycetes</taxon>
        <taxon>Pseudonocardiales</taxon>
        <taxon>Pseudonocardiaceae</taxon>
        <taxon>Saccharothrix</taxon>
    </lineage>
</organism>
<dbReference type="Pfam" id="PF00550">
    <property type="entry name" value="PP-binding"/>
    <property type="match status" value="1"/>
</dbReference>
<dbReference type="eggNOG" id="COG0236">
    <property type="taxonomic scope" value="Bacteria"/>
</dbReference>
<name>K0K1E4_SACES</name>
<feature type="region of interest" description="Disordered" evidence="2">
    <location>
        <begin position="67"/>
        <end position="90"/>
    </location>
</feature>
<evidence type="ECO:0000313" key="4">
    <source>
        <dbReference type="EMBL" id="CCH30674.1"/>
    </source>
</evidence>
<dbReference type="InterPro" id="IPR013747">
    <property type="entry name" value="ACP_syn_III_C"/>
</dbReference>
<dbReference type="GO" id="GO:0016746">
    <property type="term" value="F:acyltransferase activity"/>
    <property type="evidence" value="ECO:0007669"/>
    <property type="project" value="UniProtKB-KW"/>
</dbReference>
<evidence type="ECO:0000256" key="1">
    <source>
        <dbReference type="ARBA" id="ARBA00022679"/>
    </source>
</evidence>
<dbReference type="SUPFAM" id="SSF47336">
    <property type="entry name" value="ACP-like"/>
    <property type="match status" value="1"/>
</dbReference>
<dbReference type="InterPro" id="IPR009081">
    <property type="entry name" value="PP-bd_ACP"/>
</dbReference>
<dbReference type="STRING" id="1179773.BN6_33720"/>
<evidence type="ECO:0000259" key="3">
    <source>
        <dbReference type="PROSITE" id="PS50075"/>
    </source>
</evidence>
<dbReference type="Pfam" id="PF08541">
    <property type="entry name" value="ACP_syn_III_C"/>
    <property type="match status" value="1"/>
</dbReference>
<keyword evidence="5" id="KW-1185">Reference proteome</keyword>
<dbReference type="SUPFAM" id="SSF53901">
    <property type="entry name" value="Thiolase-like"/>
    <property type="match status" value="1"/>
</dbReference>
<dbReference type="EMBL" id="HE804045">
    <property type="protein sequence ID" value="CCH30674.1"/>
    <property type="molecule type" value="Genomic_DNA"/>
</dbReference>
<keyword evidence="1 4" id="KW-0808">Transferase</keyword>
<dbReference type="BioCyc" id="SESP1179773:BN6_RS43760-MONOMER"/>
<dbReference type="PROSITE" id="PS50075">
    <property type="entry name" value="CARRIER"/>
    <property type="match status" value="1"/>
</dbReference>
<feature type="domain" description="Carrier" evidence="3">
    <location>
        <begin position="99"/>
        <end position="173"/>
    </location>
</feature>
<gene>
    <name evidence="4" type="ordered locus">BN6_33720</name>
</gene>
<reference evidence="4 5" key="1">
    <citation type="journal article" date="2012" name="BMC Genomics">
        <title>Complete genome sequence of Saccharothrix espanaensis DSM 44229T and comparison to the other completely sequenced Pseudonocardiaceae.</title>
        <authorList>
            <person name="Strobel T."/>
            <person name="Al-Dilaimi A."/>
            <person name="Blom J."/>
            <person name="Gessner A."/>
            <person name="Kalinowski J."/>
            <person name="Luzhetska M."/>
            <person name="Puhler A."/>
            <person name="Szczepanowski R."/>
            <person name="Bechthold A."/>
            <person name="Ruckert C."/>
        </authorList>
    </citation>
    <scope>NUCLEOTIDE SEQUENCE [LARGE SCALE GENOMIC DNA]</scope>
    <source>
        <strain evidence="5">ATCC 51144 / DSM 44229 / JCM 9112 / NBRC 15066 / NRRL 15764</strain>
    </source>
</reference>
<dbReference type="EC" id="2.3.1.-" evidence="4"/>
<evidence type="ECO:0000256" key="2">
    <source>
        <dbReference type="SAM" id="MobiDB-lite"/>
    </source>
</evidence>
<keyword evidence="4" id="KW-0012">Acyltransferase</keyword>
<dbReference type="OrthoDB" id="3693977at2"/>
<proteinExistence type="predicted"/>
<dbReference type="PATRIC" id="fig|1179773.3.peg.3371"/>
<dbReference type="InterPro" id="IPR016039">
    <property type="entry name" value="Thiolase-like"/>
</dbReference>
<dbReference type="Proteomes" id="UP000006281">
    <property type="component" value="Chromosome"/>
</dbReference>
<dbReference type="HOGENOM" id="CLU_1480999_0_0_11"/>